<feature type="region of interest" description="Disordered" evidence="10">
    <location>
        <begin position="443"/>
        <end position="486"/>
    </location>
</feature>
<feature type="region of interest" description="Disordered" evidence="10">
    <location>
        <begin position="510"/>
        <end position="550"/>
    </location>
</feature>
<keyword evidence="6 9" id="KW-0733">Signal recognition particle</keyword>
<dbReference type="SUPFAM" id="SSF52540">
    <property type="entry name" value="P-loop containing nucleoside triphosphate hydrolases"/>
    <property type="match status" value="1"/>
</dbReference>
<name>A0ABU8NXH1_9CORY</name>
<comment type="function">
    <text evidence="9">Involved in targeting and insertion of nascent membrane proteins into the cytoplasmic membrane. Binds to the hydrophobic signal sequence of the ribosome-nascent chain (RNC) as it emerges from the ribosomes. The SRP-RNC complex is then targeted to the cytoplasmic membrane where it interacts with the SRP receptor FtsY.</text>
</comment>
<dbReference type="EC" id="3.6.5.4" evidence="9"/>
<comment type="similarity">
    <text evidence="1 9">Belongs to the GTP-binding SRP family. SRP54 subfamily.</text>
</comment>
<feature type="domain" description="SRP54-type proteins GTP-binding" evidence="11">
    <location>
        <begin position="282"/>
        <end position="295"/>
    </location>
</feature>
<dbReference type="InterPro" id="IPR036891">
    <property type="entry name" value="Signal_recog_part_SRP54_M_sf"/>
</dbReference>
<dbReference type="InterPro" id="IPR003593">
    <property type="entry name" value="AAA+_ATPase"/>
</dbReference>
<dbReference type="SMART" id="SM00382">
    <property type="entry name" value="AAA"/>
    <property type="match status" value="1"/>
</dbReference>
<dbReference type="InterPro" id="IPR013822">
    <property type="entry name" value="Signal_recog_particl_SRP54_hlx"/>
</dbReference>
<feature type="compositionally biased region" description="Basic residues" evidence="10">
    <location>
        <begin position="454"/>
        <end position="473"/>
    </location>
</feature>
<evidence type="ECO:0000256" key="4">
    <source>
        <dbReference type="ARBA" id="ARBA00022884"/>
    </source>
</evidence>
<evidence type="ECO:0000256" key="9">
    <source>
        <dbReference type="HAMAP-Rule" id="MF_00306"/>
    </source>
</evidence>
<keyword evidence="9" id="KW-0963">Cytoplasm</keyword>
<feature type="compositionally biased region" description="Gly residues" evidence="10">
    <location>
        <begin position="510"/>
        <end position="521"/>
    </location>
</feature>
<dbReference type="SMART" id="SM00962">
    <property type="entry name" value="SRP54"/>
    <property type="match status" value="1"/>
</dbReference>
<evidence type="ECO:0000313" key="12">
    <source>
        <dbReference type="EMBL" id="MEJ4099477.1"/>
    </source>
</evidence>
<dbReference type="Gene3D" id="1.10.260.30">
    <property type="entry name" value="Signal recognition particle, SRP54 subunit, M-domain"/>
    <property type="match status" value="1"/>
</dbReference>
<protein>
    <recommendedName>
        <fullName evidence="9">Signal recognition particle protein</fullName>
        <ecNumber evidence="9">3.6.5.4</ecNumber>
    </recommendedName>
    <alternativeName>
        <fullName evidence="9">Fifty-four homolog</fullName>
    </alternativeName>
</protein>
<dbReference type="InterPro" id="IPR042101">
    <property type="entry name" value="SRP54_N_sf"/>
</dbReference>
<dbReference type="EMBL" id="JBAHVJ010000003">
    <property type="protein sequence ID" value="MEJ4099477.1"/>
    <property type="molecule type" value="Genomic_DNA"/>
</dbReference>
<comment type="caution">
    <text evidence="12">The sequence shown here is derived from an EMBL/GenBank/DDBJ whole genome shotgun (WGS) entry which is preliminary data.</text>
</comment>
<comment type="subunit">
    <text evidence="9">Part of the signal recognition particle protein translocation system, which is composed of SRP and FtsY.</text>
</comment>
<keyword evidence="5 9" id="KW-0342">GTP-binding</keyword>
<comment type="catalytic activity">
    <reaction evidence="8 9">
        <text>GTP + H2O = GDP + phosphate + H(+)</text>
        <dbReference type="Rhea" id="RHEA:19669"/>
        <dbReference type="ChEBI" id="CHEBI:15377"/>
        <dbReference type="ChEBI" id="CHEBI:15378"/>
        <dbReference type="ChEBI" id="CHEBI:37565"/>
        <dbReference type="ChEBI" id="CHEBI:43474"/>
        <dbReference type="ChEBI" id="CHEBI:58189"/>
        <dbReference type="EC" id="3.6.5.4"/>
    </reaction>
</comment>
<keyword evidence="4 9" id="KW-0694">RNA-binding</keyword>
<dbReference type="SUPFAM" id="SSF47446">
    <property type="entry name" value="Signal peptide-binding domain"/>
    <property type="match status" value="1"/>
</dbReference>
<evidence type="ECO:0000256" key="3">
    <source>
        <dbReference type="ARBA" id="ARBA00022801"/>
    </source>
</evidence>
<sequence>MFESLSDRLSGALSGIRGKGKLTEADINSTAREIRLALLEADVSLPVARGFIKRIKERAGGAEVSQALNPAQQVIKIVNEELTGILGGETRRLNLAKNPPTVIMLAGLQGAGKTTLAGKLAKHLEKQGHTPMLVACDLQRPGAVQQLQIVGERAGVPTFAPDPGTSLDSSEHEMGTSHGDPVAVAQAGIEEARRAQHDVVIVDTAGRLGIDEELMTQARNIRDAVQPDEVLFVIDSMIGQDAVSTAEAFRDGVDFTGVVLTKLDGDARGGAALSIREVTGKPILFASTGEKLEDFDVFHPERMASRILGMGDMLSLIEQAETVFDQQQAEATAQKIGTGELTLEDFLDQMLMIRRMGPIGNLLKMLPGGKQMNQMADMVDEKQLDRIQAIIRGMTPAERENPKILNASRRKRIAAGSGVQVSDVNQLVERFFEAKKMMGKMAGQFGMGGPMRSATKKKPKGRKGKNGKRKPAKKGPTPPKMPGGMPGMPGMGGGMPDMAQLQQLQQQMEAGGGMPGLGGLGKLAKGMPKMPKGMENIDLNNLDFGQGKGK</sequence>
<reference evidence="12 13" key="1">
    <citation type="submission" date="2024-02" db="EMBL/GenBank/DDBJ databases">
        <title>Whole genome sequencing and characterization of Corynebacterium isolated from the ocular surface of dry eye disease sufferers.</title>
        <authorList>
            <person name="Naqvi M."/>
        </authorList>
    </citation>
    <scope>NUCLEOTIDE SEQUENCE [LARGE SCALE GENOMIC DNA]</scope>
    <source>
        <strain evidence="12 13">PCRF</strain>
    </source>
</reference>
<feature type="binding site" evidence="9">
    <location>
        <begin position="203"/>
        <end position="207"/>
    </location>
    <ligand>
        <name>GTP</name>
        <dbReference type="ChEBI" id="CHEBI:37565"/>
    </ligand>
</feature>
<dbReference type="CDD" id="cd18539">
    <property type="entry name" value="SRP_G"/>
    <property type="match status" value="1"/>
</dbReference>
<keyword evidence="7 9" id="KW-0687">Ribonucleoprotein</keyword>
<dbReference type="Pfam" id="PF02881">
    <property type="entry name" value="SRP54_N"/>
    <property type="match status" value="1"/>
</dbReference>
<evidence type="ECO:0000256" key="6">
    <source>
        <dbReference type="ARBA" id="ARBA00023135"/>
    </source>
</evidence>
<dbReference type="InterPro" id="IPR004125">
    <property type="entry name" value="Signal_recog_particle_SRP54_M"/>
</dbReference>
<dbReference type="PANTHER" id="PTHR11564:SF5">
    <property type="entry name" value="SIGNAL RECOGNITION PARTICLE SUBUNIT SRP54"/>
    <property type="match status" value="1"/>
</dbReference>
<evidence type="ECO:0000256" key="10">
    <source>
        <dbReference type="SAM" id="MobiDB-lite"/>
    </source>
</evidence>
<dbReference type="PROSITE" id="PS00300">
    <property type="entry name" value="SRP54"/>
    <property type="match status" value="1"/>
</dbReference>
<keyword evidence="3 9" id="KW-0378">Hydrolase</keyword>
<organism evidence="12 13">
    <name type="scientific">Corynebacterium mastitidis</name>
    <dbReference type="NCBI Taxonomy" id="161890"/>
    <lineage>
        <taxon>Bacteria</taxon>
        <taxon>Bacillati</taxon>
        <taxon>Actinomycetota</taxon>
        <taxon>Actinomycetes</taxon>
        <taxon>Mycobacteriales</taxon>
        <taxon>Corynebacteriaceae</taxon>
        <taxon>Corynebacterium</taxon>
    </lineage>
</organism>
<evidence type="ECO:0000256" key="5">
    <source>
        <dbReference type="ARBA" id="ARBA00023134"/>
    </source>
</evidence>
<evidence type="ECO:0000256" key="7">
    <source>
        <dbReference type="ARBA" id="ARBA00023274"/>
    </source>
</evidence>
<dbReference type="PANTHER" id="PTHR11564">
    <property type="entry name" value="SIGNAL RECOGNITION PARTICLE 54K PROTEIN SRP54"/>
    <property type="match status" value="1"/>
</dbReference>
<dbReference type="Gene3D" id="3.40.50.300">
    <property type="entry name" value="P-loop containing nucleotide triphosphate hydrolases"/>
    <property type="match status" value="1"/>
</dbReference>
<dbReference type="Gene3D" id="1.20.120.140">
    <property type="entry name" value="Signal recognition particle SRP54, nucleotide-binding domain"/>
    <property type="match status" value="1"/>
</dbReference>
<evidence type="ECO:0000313" key="13">
    <source>
        <dbReference type="Proteomes" id="UP001359781"/>
    </source>
</evidence>
<comment type="domain">
    <text evidence="9">Composed of three domains: the N-terminal N domain, which is responsible for interactions with the ribosome, the central G domain, which binds GTP, and the C-terminal M domain, which binds the RNA and the signal sequence of the RNC.</text>
</comment>
<keyword evidence="13" id="KW-1185">Reference proteome</keyword>
<dbReference type="Pfam" id="PF02978">
    <property type="entry name" value="SRP_SPB"/>
    <property type="match status" value="1"/>
</dbReference>
<dbReference type="Pfam" id="PF00448">
    <property type="entry name" value="SRP54"/>
    <property type="match status" value="1"/>
</dbReference>
<evidence type="ECO:0000256" key="2">
    <source>
        <dbReference type="ARBA" id="ARBA00022741"/>
    </source>
</evidence>
<proteinExistence type="inferred from homology"/>
<dbReference type="NCBIfam" id="TIGR00959">
    <property type="entry name" value="ffh"/>
    <property type="match status" value="1"/>
</dbReference>
<evidence type="ECO:0000256" key="1">
    <source>
        <dbReference type="ARBA" id="ARBA00005450"/>
    </source>
</evidence>
<dbReference type="InterPro" id="IPR000897">
    <property type="entry name" value="SRP54_GTPase_dom"/>
</dbReference>
<dbReference type="RefSeq" id="WP_337889334.1">
    <property type="nucleotide sequence ID" value="NZ_JBAHVI010000001.1"/>
</dbReference>
<dbReference type="InterPro" id="IPR027417">
    <property type="entry name" value="P-loop_NTPase"/>
</dbReference>
<dbReference type="InterPro" id="IPR022941">
    <property type="entry name" value="SRP54"/>
</dbReference>
<feature type="binding site" evidence="9">
    <location>
        <begin position="107"/>
        <end position="114"/>
    </location>
    <ligand>
        <name>GTP</name>
        <dbReference type="ChEBI" id="CHEBI:37565"/>
    </ligand>
</feature>
<evidence type="ECO:0000256" key="8">
    <source>
        <dbReference type="ARBA" id="ARBA00048027"/>
    </source>
</evidence>
<accession>A0ABU8NXH1</accession>
<evidence type="ECO:0000259" key="11">
    <source>
        <dbReference type="PROSITE" id="PS00300"/>
    </source>
</evidence>
<dbReference type="SMART" id="SM00963">
    <property type="entry name" value="SRP54_N"/>
    <property type="match status" value="1"/>
</dbReference>
<comment type="subcellular location">
    <subcellularLocation>
        <location evidence="9">Cytoplasm</location>
    </subcellularLocation>
    <text evidence="9">The SRP-RNC complex is targeted to the cytoplasmic membrane.</text>
</comment>
<dbReference type="HAMAP" id="MF_00306">
    <property type="entry name" value="SRP54"/>
    <property type="match status" value="1"/>
</dbReference>
<keyword evidence="2 9" id="KW-0547">Nucleotide-binding</keyword>
<dbReference type="Proteomes" id="UP001359781">
    <property type="component" value="Unassembled WGS sequence"/>
</dbReference>
<gene>
    <name evidence="9 12" type="primary">ffh</name>
    <name evidence="12" type="ORF">V5S96_03750</name>
</gene>
<feature type="binding site" evidence="9">
    <location>
        <begin position="261"/>
        <end position="264"/>
    </location>
    <ligand>
        <name>GTP</name>
        <dbReference type="ChEBI" id="CHEBI:37565"/>
    </ligand>
</feature>
<dbReference type="InterPro" id="IPR004780">
    <property type="entry name" value="SRP"/>
</dbReference>